<proteinExistence type="predicted"/>
<evidence type="ECO:0000313" key="3">
    <source>
        <dbReference type="Proteomes" id="UP000308489"/>
    </source>
</evidence>
<reference evidence="2 3" key="1">
    <citation type="submission" date="2019-05" db="EMBL/GenBank/DDBJ databases">
        <authorList>
            <consortium name="Pathogen Informatics"/>
        </authorList>
    </citation>
    <scope>NUCLEOTIDE SEQUENCE [LARGE SCALE GENOMIC DNA]</scope>
    <source>
        <strain evidence="2 3">NCTC503</strain>
    </source>
</reference>
<organism evidence="2 3">
    <name type="scientific">Hathewaya histolytica</name>
    <name type="common">Clostridium histolyticum</name>
    <dbReference type="NCBI Taxonomy" id="1498"/>
    <lineage>
        <taxon>Bacteria</taxon>
        <taxon>Bacillati</taxon>
        <taxon>Bacillota</taxon>
        <taxon>Clostridia</taxon>
        <taxon>Eubacteriales</taxon>
        <taxon>Clostridiaceae</taxon>
        <taxon>Hathewaya</taxon>
    </lineage>
</organism>
<feature type="domain" description="Tail spike" evidence="1">
    <location>
        <begin position="88"/>
        <end position="349"/>
    </location>
</feature>
<dbReference type="EMBL" id="LR590481">
    <property type="protein sequence ID" value="VTQ93737.1"/>
    <property type="molecule type" value="Genomic_DNA"/>
</dbReference>
<sequence length="814" mass="93009">MISLYNANEVDFNHNGTIIKPTACKVTEELNGIFELELEHPLDKEGRWEELLEENIIKASTPRGDQLFRIYKKVKTMSSILIYARHIFYDLLDNMLVDVRIKNLKGNEAIKSIFNNTLNPNKFNVSSNILKASTAHYSMKNPVEALLSDNENSFLNSWGGELLRDNFNIHMDFKIGINNGVRIKYGKNLLGIKEDLNLDTVVTRIVPLGYNGIMLDKSKPYVDSPLINIYGNIKTKEIKFDHIKLKEDAQEGETGYTLQEARKKLIEECKKIFENGLDKPAVSYEADFLLLSETEEYKDYKVLENVNLGDTVTIQHKKLNIDLQSRVIGYEYNCLTKNFNKLNLGNFLGDYIKSTNQILRKAEKIFNDNGTVNPNQLQGAIDFHQVKMKAMKDVAKPQDVLGIIFEDRLIGSKTYGAMALGTMGFMIADSFKPGTDEWDFRTFGTGSGFTADLLNAGILQSLDGTMKIDLDNARFLMYEFGKRAIELKNNSVVFYDWEGTEEVGKLYSAQMVDNPKQKGIDLACEPGSFLSLSHKPRGESYYKSYMTFDNKALQEPFPIKFNESFNVGDVSQYWWDWKTKDIDAIMYSSDDGTLCLGHNHKKNICLGTYWIGDKFLSPTLEIKNPRNDKYGYGMWVYQSACADKDLHVNGNFTVAGQKNCVQKTKFYGDITYNSYETPGSWLGDYYFGSIGEDGVCYVELNDKFIESVNTIIKYHVISSIYKGKINEIETLERFVKVTGTPGTEFSLNIIAKRRGFESVENESIATREIQSYEDIVPVQPYPEDDDILEESVKKEVEETFKREKLFMEEIIYDN</sequence>
<evidence type="ECO:0000259" key="1">
    <source>
        <dbReference type="Pfam" id="PF06605"/>
    </source>
</evidence>
<dbReference type="Proteomes" id="UP000308489">
    <property type="component" value="Chromosome 1"/>
</dbReference>
<dbReference type="InterPro" id="IPR010572">
    <property type="entry name" value="Tail_dom"/>
</dbReference>
<dbReference type="KEGG" id="hhw:NCTC503_02171"/>
<keyword evidence="3" id="KW-1185">Reference proteome</keyword>
<evidence type="ECO:0000313" key="2">
    <source>
        <dbReference type="EMBL" id="VTQ93737.1"/>
    </source>
</evidence>
<dbReference type="InterPro" id="IPR007119">
    <property type="entry name" value="Phage_tail_spike_N"/>
</dbReference>
<dbReference type="Pfam" id="PF06605">
    <property type="entry name" value="Prophage_tail"/>
    <property type="match status" value="1"/>
</dbReference>
<accession>A0A4V6KEY6</accession>
<gene>
    <name evidence="2" type="ORF">NCTC503_02171</name>
</gene>
<name>A0A4V6KEY6_HATHI</name>
<dbReference type="RefSeq" id="WP_171012050.1">
    <property type="nucleotide sequence ID" value="NZ_CBCRUQ010000024.1"/>
</dbReference>
<dbReference type="AlphaFoldDB" id="A0A4V6KEY6"/>
<dbReference type="NCBIfam" id="TIGR01665">
    <property type="entry name" value="put_anti_recept"/>
    <property type="match status" value="1"/>
</dbReference>
<protein>
    <submittedName>
        <fullName evidence="2">Phage structural protein</fullName>
    </submittedName>
</protein>